<evidence type="ECO:0000313" key="3">
    <source>
        <dbReference type="Proteomes" id="UP000198670"/>
    </source>
</evidence>
<accession>A0A1I3TNN0</accession>
<dbReference type="InterPro" id="IPR004360">
    <property type="entry name" value="Glyas_Fos-R_dOase_dom"/>
</dbReference>
<dbReference type="Gene3D" id="3.10.180.10">
    <property type="entry name" value="2,3-Dihydroxybiphenyl 1,2-Dioxygenase, domain 1"/>
    <property type="match status" value="1"/>
</dbReference>
<name>A0A1I3TNN0_9SPHI</name>
<dbReference type="STRING" id="1477437.SAMN05444682_1139"/>
<protein>
    <submittedName>
        <fullName evidence="2">Lactoylglutathione lyase</fullName>
    </submittedName>
</protein>
<reference evidence="2 3" key="1">
    <citation type="submission" date="2016-10" db="EMBL/GenBank/DDBJ databases">
        <authorList>
            <person name="de Groot N.N."/>
        </authorList>
    </citation>
    <scope>NUCLEOTIDE SEQUENCE [LARGE SCALE GENOMIC DNA]</scope>
    <source>
        <strain evidence="2 3">RK1</strain>
    </source>
</reference>
<feature type="domain" description="VOC" evidence="1">
    <location>
        <begin position="25"/>
        <end position="138"/>
    </location>
</feature>
<dbReference type="PROSITE" id="PS51819">
    <property type="entry name" value="VOC"/>
    <property type="match status" value="1"/>
</dbReference>
<keyword evidence="3" id="KW-1185">Reference proteome</keyword>
<dbReference type="GO" id="GO:0016829">
    <property type="term" value="F:lyase activity"/>
    <property type="evidence" value="ECO:0007669"/>
    <property type="project" value="UniProtKB-KW"/>
</dbReference>
<dbReference type="EMBL" id="FOQO01000013">
    <property type="protein sequence ID" value="SFJ72220.1"/>
    <property type="molecule type" value="Genomic_DNA"/>
</dbReference>
<evidence type="ECO:0000259" key="1">
    <source>
        <dbReference type="PROSITE" id="PS51819"/>
    </source>
</evidence>
<dbReference type="AlphaFoldDB" id="A0A1I3TNN0"/>
<sequence>MMSVAGIFHKPIFVVLLSANGQYMTVRRIVVNTATENIEAAQHFYHEILGLEILMDLTWIRTYGTDSSMQVQISFASEGGSGTPVPDISIEVDDVDEMHSKMKNAGFAVIYGPADEPWGVRRFYVKDPFGKTINILSHT</sequence>
<proteinExistence type="predicted"/>
<dbReference type="SUPFAM" id="SSF54593">
    <property type="entry name" value="Glyoxalase/Bleomycin resistance protein/Dihydroxybiphenyl dioxygenase"/>
    <property type="match status" value="1"/>
</dbReference>
<dbReference type="InterPro" id="IPR029068">
    <property type="entry name" value="Glyas_Bleomycin-R_OHBP_Dase"/>
</dbReference>
<dbReference type="Pfam" id="PF00903">
    <property type="entry name" value="Glyoxalase"/>
    <property type="match status" value="1"/>
</dbReference>
<keyword evidence="2" id="KW-0456">Lyase</keyword>
<gene>
    <name evidence="2" type="ORF">SAMN05444682_1139</name>
</gene>
<evidence type="ECO:0000313" key="2">
    <source>
        <dbReference type="EMBL" id="SFJ72220.1"/>
    </source>
</evidence>
<dbReference type="Proteomes" id="UP000198670">
    <property type="component" value="Unassembled WGS sequence"/>
</dbReference>
<organism evidence="2 3">
    <name type="scientific">Parapedobacter indicus</name>
    <dbReference type="NCBI Taxonomy" id="1477437"/>
    <lineage>
        <taxon>Bacteria</taxon>
        <taxon>Pseudomonadati</taxon>
        <taxon>Bacteroidota</taxon>
        <taxon>Sphingobacteriia</taxon>
        <taxon>Sphingobacteriales</taxon>
        <taxon>Sphingobacteriaceae</taxon>
        <taxon>Parapedobacter</taxon>
    </lineage>
</organism>
<dbReference type="InterPro" id="IPR037523">
    <property type="entry name" value="VOC_core"/>
</dbReference>